<gene>
    <name evidence="9" type="ORF">ALO91_01072</name>
</gene>
<dbReference type="GO" id="GO:0017038">
    <property type="term" value="P:protein import"/>
    <property type="evidence" value="ECO:0007669"/>
    <property type="project" value="TreeGrafter"/>
</dbReference>
<proteinExistence type="inferred from homology"/>
<protein>
    <submittedName>
        <fullName evidence="9">Ferric siderophore uptake system, MotA/TolQ/ExbB family protein</fullName>
    </submittedName>
</protein>
<keyword evidence="5 7" id="KW-0472">Membrane</keyword>
<dbReference type="AlphaFoldDB" id="A0A0L8IWB3"/>
<accession>A0A0L8IWB3</accession>
<organism evidence="9 10">
    <name type="scientific">Pseudomonas syringae pv. aceris</name>
    <dbReference type="NCBI Taxonomy" id="199198"/>
    <lineage>
        <taxon>Bacteria</taxon>
        <taxon>Pseudomonadati</taxon>
        <taxon>Pseudomonadota</taxon>
        <taxon>Gammaproteobacteria</taxon>
        <taxon>Pseudomonadales</taxon>
        <taxon>Pseudomonadaceae</taxon>
        <taxon>Pseudomonas</taxon>
        <taxon>Pseudomonas syringae</taxon>
    </lineage>
</organism>
<feature type="transmembrane region" description="Helical" evidence="7">
    <location>
        <begin position="164"/>
        <end position="185"/>
    </location>
</feature>
<evidence type="ECO:0000313" key="10">
    <source>
        <dbReference type="Proteomes" id="UP000050297"/>
    </source>
</evidence>
<dbReference type="PANTHER" id="PTHR30625">
    <property type="entry name" value="PROTEIN TOLQ"/>
    <property type="match status" value="1"/>
</dbReference>
<dbReference type="PATRIC" id="fig|199198.4.peg.3989"/>
<evidence type="ECO:0000256" key="6">
    <source>
        <dbReference type="RuleBase" id="RU004057"/>
    </source>
</evidence>
<dbReference type="GO" id="GO:0005886">
    <property type="term" value="C:plasma membrane"/>
    <property type="evidence" value="ECO:0007669"/>
    <property type="project" value="UniProtKB-SubCell"/>
</dbReference>
<dbReference type="EMBL" id="LJPM01000333">
    <property type="protein sequence ID" value="KPW18094.1"/>
    <property type="molecule type" value="Genomic_DNA"/>
</dbReference>
<dbReference type="Proteomes" id="UP000050297">
    <property type="component" value="Unassembled WGS sequence"/>
</dbReference>
<dbReference type="RefSeq" id="WP_024638214.1">
    <property type="nucleotide sequence ID" value="NZ_LGAR01000044.1"/>
</dbReference>
<feature type="transmembrane region" description="Helical" evidence="7">
    <location>
        <begin position="12"/>
        <end position="30"/>
    </location>
</feature>
<dbReference type="InterPro" id="IPR050790">
    <property type="entry name" value="ExbB/TolQ_transport"/>
</dbReference>
<evidence type="ECO:0000256" key="3">
    <source>
        <dbReference type="ARBA" id="ARBA00022692"/>
    </source>
</evidence>
<evidence type="ECO:0000256" key="1">
    <source>
        <dbReference type="ARBA" id="ARBA00004651"/>
    </source>
</evidence>
<comment type="caution">
    <text evidence="9">The sequence shown here is derived from an EMBL/GenBank/DDBJ whole genome shotgun (WGS) entry which is preliminary data.</text>
</comment>
<dbReference type="InterPro" id="IPR002898">
    <property type="entry name" value="MotA_ExbB_proton_chnl"/>
</dbReference>
<keyword evidence="6" id="KW-0813">Transport</keyword>
<evidence type="ECO:0000256" key="2">
    <source>
        <dbReference type="ARBA" id="ARBA00022475"/>
    </source>
</evidence>
<keyword evidence="4 7" id="KW-1133">Transmembrane helix</keyword>
<evidence type="ECO:0000256" key="5">
    <source>
        <dbReference type="ARBA" id="ARBA00023136"/>
    </source>
</evidence>
<evidence type="ECO:0000256" key="4">
    <source>
        <dbReference type="ARBA" id="ARBA00022989"/>
    </source>
</evidence>
<feature type="transmembrane region" description="Helical" evidence="7">
    <location>
        <begin position="118"/>
        <end position="144"/>
    </location>
</feature>
<name>A0A0L8IWB3_PSESX</name>
<reference evidence="9 10" key="1">
    <citation type="submission" date="2015-09" db="EMBL/GenBank/DDBJ databases">
        <title>Genome announcement of multiple Pseudomonas syringae strains.</title>
        <authorList>
            <person name="Thakur S."/>
            <person name="Wang P.W."/>
            <person name="Gong Y."/>
            <person name="Weir B.S."/>
            <person name="Guttman D.S."/>
        </authorList>
    </citation>
    <scope>NUCLEOTIDE SEQUENCE [LARGE SCALE GENOMIC DNA]</scope>
    <source>
        <strain evidence="9 10">ICMP2802</strain>
    </source>
</reference>
<evidence type="ECO:0000259" key="8">
    <source>
        <dbReference type="Pfam" id="PF01618"/>
    </source>
</evidence>
<keyword evidence="2" id="KW-1003">Cell membrane</keyword>
<feature type="domain" description="MotA/TolQ/ExbB proton channel" evidence="8">
    <location>
        <begin position="91"/>
        <end position="197"/>
    </location>
</feature>
<evidence type="ECO:0000313" key="9">
    <source>
        <dbReference type="EMBL" id="KPW18094.1"/>
    </source>
</evidence>
<evidence type="ECO:0000256" key="7">
    <source>
        <dbReference type="SAM" id="Phobius"/>
    </source>
</evidence>
<dbReference type="Pfam" id="PF01618">
    <property type="entry name" value="MotA_ExbB"/>
    <property type="match status" value="1"/>
</dbReference>
<dbReference type="PANTHER" id="PTHR30625:SF3">
    <property type="entry name" value="TOL-PAL SYSTEM PROTEIN TOLQ"/>
    <property type="match status" value="1"/>
</dbReference>
<comment type="similarity">
    <text evidence="6">Belongs to the exbB/tolQ family.</text>
</comment>
<comment type="subcellular location">
    <subcellularLocation>
        <location evidence="1">Cell membrane</location>
        <topology evidence="1">Multi-pass membrane protein</topology>
    </subcellularLocation>
    <subcellularLocation>
        <location evidence="6">Membrane</location>
        <topology evidence="6">Multi-pass membrane protein</topology>
    </subcellularLocation>
</comment>
<sequence>MNTAYSVLITQSSMALLVIFSLVTWALLLGKTFQHWRLTRQNRRYATQFWAARDLKNALHLPNSEGSLARLTDAGAQALAAPHDSPDLGDSWNRQDLLERSLRQQIHKERRRLESGMILLASIGSTAPFIGLFGTVFGIIHALSAISQAKSASIAVVAGPIGEALVATGVGIAVAVPAVLAYNFFGRRLKLVIADLEEFAVDFLNLSQRNAFRLQPDHRDKTAPSLKGVS</sequence>
<keyword evidence="6" id="KW-0653">Protein transport</keyword>
<keyword evidence="3 7" id="KW-0812">Transmembrane</keyword>